<dbReference type="InterPro" id="IPR032675">
    <property type="entry name" value="LRR_dom_sf"/>
</dbReference>
<dbReference type="InterPro" id="IPR026906">
    <property type="entry name" value="LRR_5"/>
</dbReference>
<reference evidence="1" key="1">
    <citation type="submission" date="2015-07" db="EMBL/GenBank/DDBJ databases">
        <title>Adaptation to a free-living lifestyle via gene acquisitions in the diplomonad Trepomonas sp. PC1.</title>
        <authorList>
            <person name="Xu F."/>
            <person name="Jerlstrom-Hultqvist J."/>
            <person name="Kolisko M."/>
            <person name="Simpson A.G.B."/>
            <person name="Roger A.J."/>
            <person name="Svard S.G."/>
            <person name="Andersson J.O."/>
        </authorList>
    </citation>
    <scope>NUCLEOTIDE SEQUENCE</scope>
    <source>
        <strain evidence="1">PC1</strain>
    </source>
</reference>
<dbReference type="AlphaFoldDB" id="A0A146K5Y9"/>
<dbReference type="SUPFAM" id="SSF52058">
    <property type="entry name" value="L domain-like"/>
    <property type="match status" value="1"/>
</dbReference>
<protein>
    <submittedName>
        <fullName evidence="1">Leucine rich repeats-containing protein</fullName>
    </submittedName>
</protein>
<dbReference type="Gene3D" id="3.80.10.10">
    <property type="entry name" value="Ribonuclease Inhibitor"/>
    <property type="match status" value="2"/>
</dbReference>
<evidence type="ECO:0000313" key="1">
    <source>
        <dbReference type="EMBL" id="JAP91046.1"/>
    </source>
</evidence>
<dbReference type="PANTHER" id="PTHR45661">
    <property type="entry name" value="SURFACE ANTIGEN"/>
    <property type="match status" value="1"/>
</dbReference>
<dbReference type="EMBL" id="GDID01005560">
    <property type="protein sequence ID" value="JAP91046.1"/>
    <property type="molecule type" value="Transcribed_RNA"/>
</dbReference>
<dbReference type="Pfam" id="PF13306">
    <property type="entry name" value="LRR_5"/>
    <property type="match status" value="2"/>
</dbReference>
<dbReference type="InterPro" id="IPR053139">
    <property type="entry name" value="Surface_bspA-like"/>
</dbReference>
<name>A0A146K5Y9_9EUKA</name>
<gene>
    <name evidence="1" type="ORF">TPC1_17453</name>
</gene>
<dbReference type="PANTHER" id="PTHR45661:SF3">
    <property type="entry name" value="IG-LIKE DOMAIN-CONTAINING PROTEIN"/>
    <property type="match status" value="1"/>
</dbReference>
<organism evidence="1">
    <name type="scientific">Trepomonas sp. PC1</name>
    <dbReference type="NCBI Taxonomy" id="1076344"/>
    <lineage>
        <taxon>Eukaryota</taxon>
        <taxon>Metamonada</taxon>
        <taxon>Diplomonadida</taxon>
        <taxon>Hexamitidae</taxon>
        <taxon>Hexamitinae</taxon>
        <taxon>Trepomonas</taxon>
    </lineage>
</organism>
<sequence length="424" mass="49334">QQHQQQCSVLVNNTLFIIKPQLCHEDMKSVEKTKVLNIVAPFLQVIQKNTFSNFEQLQYMYAPCVTTIETHAFFECFSLFWLCTPKLKIILENAFQYCFSLSKINVKNVEQFKPECFYACRSLQILKNKKAKSLPEKVFHECDQLFSVQFDGFTDQLPEKCFEPCKRLKFAKVPELCQAKYFSNMDESGSYPSTTELLTYKPSKDLIANKDLLNQLNIILQLPKPVTFIRGVILMNATKLDFSCFQKQHSVMFAHCPNVKIVHSEAFQFCKSLRNFYSKKLTEVGRGSFYGCLSLCFTNSFENIEKTAEQSFAYCQSFIQVRFLKIVEISSECFQSCESLLQAVCPNCSELNNAFSGCQHKVNIVSKFKHESENTQQEAEIKFQEIIIDDFKERNIMITKLKMMRHNLLRIQKQQEVMRISDDK</sequence>
<proteinExistence type="predicted"/>
<feature type="non-terminal residue" evidence="1">
    <location>
        <position position="1"/>
    </location>
</feature>
<accession>A0A146K5Y9</accession>